<protein>
    <submittedName>
        <fullName evidence="2">DUF3784 domain-containing protein</fullName>
    </submittedName>
</protein>
<comment type="caution">
    <text evidence="2">The sequence shown here is derived from an EMBL/GenBank/DDBJ whole genome shotgun (WGS) entry which is preliminary data.</text>
</comment>
<dbReference type="Proteomes" id="UP001477672">
    <property type="component" value="Unassembled WGS sequence"/>
</dbReference>
<sequence length="95" mass="10867">MLAFAAGCLVLSIRHFQQKGFLWNNAWLFASEQERKHMDKAPHYRQSAIVFALLCLIFLLLAAEVRWKTSWLLWLVGGTMAVTLVYAVASSVRRV</sequence>
<keyword evidence="1" id="KW-1133">Transmembrane helix</keyword>
<reference evidence="2 3" key="1">
    <citation type="submission" date="2024-03" db="EMBL/GenBank/DDBJ databases">
        <title>Human intestinal bacterial collection.</title>
        <authorList>
            <person name="Pauvert C."/>
            <person name="Hitch T.C.A."/>
            <person name="Clavel T."/>
        </authorList>
    </citation>
    <scope>NUCLEOTIDE SEQUENCE [LARGE SCALE GENOMIC DNA]</scope>
    <source>
        <strain evidence="2 3">CLA-JM-H11</strain>
    </source>
</reference>
<feature type="transmembrane region" description="Helical" evidence="1">
    <location>
        <begin position="42"/>
        <end position="63"/>
    </location>
</feature>
<accession>A0ABV1GFV0</accession>
<evidence type="ECO:0000256" key="1">
    <source>
        <dbReference type="SAM" id="Phobius"/>
    </source>
</evidence>
<dbReference type="EMBL" id="JBBMFA010000094">
    <property type="protein sequence ID" value="MEQ2520649.1"/>
    <property type="molecule type" value="Genomic_DNA"/>
</dbReference>
<name>A0ABV1GFV0_9FIRM</name>
<gene>
    <name evidence="2" type="ORF">WMO24_09440</name>
</gene>
<organism evidence="2 3">
    <name type="scientific">Ruthenibacterium intestinale</name>
    <dbReference type="NCBI Taxonomy" id="3133163"/>
    <lineage>
        <taxon>Bacteria</taxon>
        <taxon>Bacillati</taxon>
        <taxon>Bacillota</taxon>
        <taxon>Clostridia</taxon>
        <taxon>Eubacteriales</taxon>
        <taxon>Oscillospiraceae</taxon>
        <taxon>Ruthenibacterium</taxon>
    </lineage>
</organism>
<evidence type="ECO:0000313" key="2">
    <source>
        <dbReference type="EMBL" id="MEQ2520649.1"/>
    </source>
</evidence>
<keyword evidence="1" id="KW-0812">Transmembrane</keyword>
<keyword evidence="3" id="KW-1185">Reference proteome</keyword>
<feature type="transmembrane region" description="Helical" evidence="1">
    <location>
        <begin position="70"/>
        <end position="89"/>
    </location>
</feature>
<keyword evidence="1" id="KW-0472">Membrane</keyword>
<evidence type="ECO:0000313" key="3">
    <source>
        <dbReference type="Proteomes" id="UP001477672"/>
    </source>
</evidence>
<proteinExistence type="predicted"/>